<dbReference type="PROSITE" id="PS52044">
    <property type="entry name" value="VLRF1"/>
    <property type="match status" value="1"/>
</dbReference>
<evidence type="ECO:0000256" key="12">
    <source>
        <dbReference type="ARBA" id="ARBA00023054"/>
    </source>
</evidence>
<feature type="compositionally biased region" description="Low complexity" evidence="15">
    <location>
        <begin position="112"/>
        <end position="121"/>
    </location>
</feature>
<feature type="compositionally biased region" description="Basic residues" evidence="15">
    <location>
        <begin position="468"/>
        <end position="478"/>
    </location>
</feature>
<evidence type="ECO:0000256" key="9">
    <source>
        <dbReference type="ARBA" id="ARBA00022801"/>
    </source>
</evidence>
<feature type="compositionally biased region" description="Acidic residues" evidence="15">
    <location>
        <begin position="122"/>
        <end position="132"/>
    </location>
</feature>
<keyword evidence="12" id="KW-0175">Coiled coil</keyword>
<gene>
    <name evidence="17" type="primary">ankzf1</name>
</gene>
<dbReference type="InterPro" id="IPR041540">
    <property type="entry name" value="VATC"/>
</dbReference>
<feature type="region of interest" description="Disordered" evidence="15">
    <location>
        <begin position="406"/>
        <end position="489"/>
    </location>
</feature>
<reference evidence="17" key="1">
    <citation type="submission" date="2025-08" db="UniProtKB">
        <authorList>
            <consortium name="Ensembl"/>
        </authorList>
    </citation>
    <scope>IDENTIFICATION</scope>
</reference>
<feature type="domain" description="VLRF1" evidence="16">
    <location>
        <begin position="199"/>
        <end position="339"/>
    </location>
</feature>
<dbReference type="InterPro" id="IPR002110">
    <property type="entry name" value="Ankyrin_rpt"/>
</dbReference>
<dbReference type="Pfam" id="PF18716">
    <property type="entry name" value="VATC"/>
    <property type="match status" value="1"/>
</dbReference>
<feature type="compositionally biased region" description="Acidic residues" evidence="15">
    <location>
        <begin position="372"/>
        <end position="386"/>
    </location>
</feature>
<feature type="region of interest" description="Disordered" evidence="15">
    <location>
        <begin position="637"/>
        <end position="670"/>
    </location>
</feature>
<evidence type="ECO:0000256" key="14">
    <source>
        <dbReference type="PROSITE-ProRule" id="PRU01389"/>
    </source>
</evidence>
<feature type="compositionally biased region" description="Basic and acidic residues" evidence="15">
    <location>
        <begin position="648"/>
        <end position="670"/>
    </location>
</feature>
<dbReference type="PROSITE" id="PS50297">
    <property type="entry name" value="ANK_REP_REGION"/>
    <property type="match status" value="1"/>
</dbReference>
<keyword evidence="11 13" id="KW-0040">ANK repeat</keyword>
<feature type="compositionally biased region" description="Basic and acidic residues" evidence="15">
    <location>
        <begin position="362"/>
        <end position="371"/>
    </location>
</feature>
<accession>A0A8C4ZS08</accession>
<dbReference type="GO" id="GO:0016787">
    <property type="term" value="F:hydrolase activity"/>
    <property type="evidence" value="ECO:0007669"/>
    <property type="project" value="UniProtKB-KW"/>
</dbReference>
<dbReference type="RefSeq" id="XP_030199489.1">
    <property type="nucleotide sequence ID" value="XM_030343629.1"/>
</dbReference>
<dbReference type="OrthoDB" id="429841at2759"/>
<dbReference type="PANTHER" id="PTHR16036:SF2">
    <property type="entry name" value="TRNA ENDONUCLEASE ANKZF1"/>
    <property type="match status" value="1"/>
</dbReference>
<dbReference type="InterPro" id="IPR041175">
    <property type="entry name" value="VLRF1/Vms1"/>
</dbReference>
<keyword evidence="5" id="KW-0479">Metal-binding</keyword>
<evidence type="ECO:0000256" key="10">
    <source>
        <dbReference type="ARBA" id="ARBA00022833"/>
    </source>
</evidence>
<feature type="region of interest" description="Disordered" evidence="15">
    <location>
        <begin position="105"/>
        <end position="161"/>
    </location>
</feature>
<evidence type="ECO:0000256" key="6">
    <source>
        <dbReference type="ARBA" id="ARBA00022737"/>
    </source>
</evidence>
<dbReference type="GeneTree" id="ENSGT00390000005911"/>
<evidence type="ECO:0000256" key="4">
    <source>
        <dbReference type="ARBA" id="ARBA00022722"/>
    </source>
</evidence>
<evidence type="ECO:0000256" key="11">
    <source>
        <dbReference type="ARBA" id="ARBA00023043"/>
    </source>
</evidence>
<sequence>MATSKQFFSLFDGCLQHNPEDGLREVRIFQDQAAVVEPTSNAVLSEKGEREPPLMSDGQDKMVCTTCRLPLNNREEQMEHYKLDWHRFNLKQRVTGLAPVTVEEFEKKTGAGDMSSISGSDSDSEDEEEEDGDWPRRDVTVPGADDDDEDSWAQSGRKSTQLAFQNSDGQYLVVQRCILMGKSDEGEVDLVDCLKAVTAQTVWVVLMTGGGHFAGAVYRGKEVIQHKTFHRYTVRAKRGTAQGVRDARGNAPKSAGAALRRYNEAALLKDIQELLESWAELLQEASAIFLRAPSYNKTIFCGKDAPLDKKDPRIRTMPFATRRATFREVQRVHHLLSSVQIFEKDTDLSLIFSPSKKHWKKKLTEKSNSSEEKEEEPESSDDEELGESILETVEVELGTLHLREFEVHPSRHRKKRRKKKEANKMDDEELNLMEAGEKLMDEEEEEEDEVVLQTAPPEDASEEMPTKNKAKRKAKSKKKPVEEPPDSVAESWEYGLRDGLFTACKTGDVDGLLRLLHPPGQPGVEVGVEGGTSEVERGTSELPSALALVNKPLDASGFTLLHVSSAAGQRAVVQVLMDAGADPACRDNKGQTPYLVAPEKDTRNVFRKYMADNPDKYDYSKAQVPGPLTEEIELKQTEKKKAQKAAKKQREKEQKEEKRKLEQEVEEKKRFASLTDREKRALAAEKRFAVQAAATDGHLSNIKRCWQCGESVLGKVPFQYLDFTFCTPRCVQAHRKAGTTSAPAKTTT</sequence>
<keyword evidence="8" id="KW-0863">Zinc-finger</keyword>
<comment type="similarity">
    <text evidence="2 14">Belongs to the ANKZF1/VMS1 family.</text>
</comment>
<organism evidence="17 18">
    <name type="scientific">Gadus morhua</name>
    <name type="common">Atlantic cod</name>
    <dbReference type="NCBI Taxonomy" id="8049"/>
    <lineage>
        <taxon>Eukaryota</taxon>
        <taxon>Metazoa</taxon>
        <taxon>Chordata</taxon>
        <taxon>Craniata</taxon>
        <taxon>Vertebrata</taxon>
        <taxon>Euteleostomi</taxon>
        <taxon>Actinopterygii</taxon>
        <taxon>Neopterygii</taxon>
        <taxon>Teleostei</taxon>
        <taxon>Neoteleostei</taxon>
        <taxon>Acanthomorphata</taxon>
        <taxon>Zeiogadaria</taxon>
        <taxon>Gadariae</taxon>
        <taxon>Gadiformes</taxon>
        <taxon>Gadoidei</taxon>
        <taxon>Gadidae</taxon>
        <taxon>Gadus</taxon>
    </lineage>
</organism>
<dbReference type="GO" id="GO:0004519">
    <property type="term" value="F:endonuclease activity"/>
    <property type="evidence" value="ECO:0007669"/>
    <property type="project" value="UniProtKB-KW"/>
</dbReference>
<dbReference type="InterPro" id="IPR047139">
    <property type="entry name" value="ANKZ1/VMS1"/>
</dbReference>
<name>A0A8C4ZS08_GADMO</name>
<keyword evidence="4 14" id="KW-0540">Nuclease</keyword>
<dbReference type="PANTHER" id="PTHR16036">
    <property type="entry name" value="ANKYRIN REPEAT AND ZINC FINGER DOMAIN-CONTAINING PROTEIN 1"/>
    <property type="match status" value="1"/>
</dbReference>
<protein>
    <recommendedName>
        <fullName evidence="16">VLRF1 domain-containing protein</fullName>
    </recommendedName>
</protein>
<keyword evidence="6" id="KW-0677">Repeat</keyword>
<evidence type="ECO:0000256" key="3">
    <source>
        <dbReference type="ARBA" id="ARBA00022490"/>
    </source>
</evidence>
<feature type="compositionally biased region" description="Basic residues" evidence="15">
    <location>
        <begin position="410"/>
        <end position="421"/>
    </location>
</feature>
<keyword evidence="9 14" id="KW-0378">Hydrolase</keyword>
<dbReference type="InterPro" id="IPR036770">
    <property type="entry name" value="Ankyrin_rpt-contain_sf"/>
</dbReference>
<feature type="compositionally biased region" description="Polar residues" evidence="15">
    <location>
        <begin position="152"/>
        <end position="161"/>
    </location>
</feature>
<comment type="subcellular location">
    <subcellularLocation>
        <location evidence="1">Cytoplasm</location>
    </subcellularLocation>
</comment>
<feature type="active site" evidence="14">
    <location>
        <position position="242"/>
    </location>
</feature>
<dbReference type="AlphaFoldDB" id="A0A8C4ZS08"/>
<comment type="domain">
    <text evidence="14">The VLRF1 domain mediates binding to the 60S ribosomal subunit.</text>
</comment>
<keyword evidence="7 14" id="KW-0255">Endonuclease</keyword>
<dbReference type="Ensembl" id="ENSGMOT00000021265.2">
    <property type="protein sequence ID" value="ENSGMOP00000020758.2"/>
    <property type="gene ID" value="ENSGMOG00000019299.2"/>
</dbReference>
<keyword evidence="18" id="KW-1185">Reference proteome</keyword>
<evidence type="ECO:0000259" key="16">
    <source>
        <dbReference type="PROSITE" id="PS52044"/>
    </source>
</evidence>
<dbReference type="RefSeq" id="XP_030199488.1">
    <property type="nucleotide sequence ID" value="XM_030343628.1"/>
</dbReference>
<evidence type="ECO:0000256" key="7">
    <source>
        <dbReference type="ARBA" id="ARBA00022759"/>
    </source>
</evidence>
<evidence type="ECO:0000313" key="18">
    <source>
        <dbReference type="Proteomes" id="UP000694546"/>
    </source>
</evidence>
<dbReference type="Pfam" id="PF18826">
    <property type="entry name" value="bVLRF1"/>
    <property type="match status" value="1"/>
</dbReference>
<keyword evidence="10" id="KW-0862">Zinc</keyword>
<proteinExistence type="inferred from homology"/>
<evidence type="ECO:0000256" key="13">
    <source>
        <dbReference type="PROSITE-ProRule" id="PRU00023"/>
    </source>
</evidence>
<evidence type="ECO:0000256" key="8">
    <source>
        <dbReference type="ARBA" id="ARBA00022771"/>
    </source>
</evidence>
<evidence type="ECO:0000256" key="5">
    <source>
        <dbReference type="ARBA" id="ARBA00022723"/>
    </source>
</evidence>
<dbReference type="SUPFAM" id="SSF48403">
    <property type="entry name" value="Ankyrin repeat"/>
    <property type="match status" value="1"/>
</dbReference>
<dbReference type="GO" id="GO:0005737">
    <property type="term" value="C:cytoplasm"/>
    <property type="evidence" value="ECO:0007669"/>
    <property type="project" value="UniProtKB-SubCell"/>
</dbReference>
<feature type="repeat" description="ANK" evidence="13">
    <location>
        <begin position="556"/>
        <end position="588"/>
    </location>
</feature>
<reference evidence="17" key="2">
    <citation type="submission" date="2025-09" db="UniProtKB">
        <authorList>
            <consortium name="Ensembl"/>
        </authorList>
    </citation>
    <scope>IDENTIFICATION</scope>
</reference>
<feature type="compositionally biased region" description="Acidic residues" evidence="15">
    <location>
        <begin position="440"/>
        <end position="450"/>
    </location>
</feature>
<dbReference type="GO" id="GO:0036503">
    <property type="term" value="P:ERAD pathway"/>
    <property type="evidence" value="ECO:0007669"/>
    <property type="project" value="TreeGrafter"/>
</dbReference>
<evidence type="ECO:0000256" key="15">
    <source>
        <dbReference type="SAM" id="MobiDB-lite"/>
    </source>
</evidence>
<dbReference type="OMA" id="GPHIFMC"/>
<dbReference type="Gene3D" id="1.25.40.20">
    <property type="entry name" value="Ankyrin repeat-containing domain"/>
    <property type="match status" value="1"/>
</dbReference>
<feature type="region of interest" description="Disordered" evidence="15">
    <location>
        <begin position="361"/>
        <end position="386"/>
    </location>
</feature>
<keyword evidence="3 14" id="KW-0963">Cytoplasm</keyword>
<evidence type="ECO:0000313" key="17">
    <source>
        <dbReference type="Ensembl" id="ENSGMOP00000020758.2"/>
    </source>
</evidence>
<evidence type="ECO:0000256" key="2">
    <source>
        <dbReference type="ARBA" id="ARBA00009262"/>
    </source>
</evidence>
<evidence type="ECO:0000256" key="1">
    <source>
        <dbReference type="ARBA" id="ARBA00004496"/>
    </source>
</evidence>
<dbReference type="Proteomes" id="UP000694546">
    <property type="component" value="Chromosome 20"/>
</dbReference>
<dbReference type="GeneID" id="115533236"/>
<dbReference type="PROSITE" id="PS50088">
    <property type="entry name" value="ANK_REPEAT"/>
    <property type="match status" value="1"/>
</dbReference>